<dbReference type="Proteomes" id="UP000887116">
    <property type="component" value="Unassembled WGS sequence"/>
</dbReference>
<keyword evidence="2" id="KW-1185">Reference proteome</keyword>
<proteinExistence type="predicted"/>
<gene>
    <name evidence="1" type="ORF">TNCT_534141</name>
</gene>
<evidence type="ECO:0000313" key="2">
    <source>
        <dbReference type="Proteomes" id="UP000887116"/>
    </source>
</evidence>
<sequence length="121" mass="13915">MSFVLHFKNTDYPSVLRETWRRHILNYEFRLGTEINQLVILCLSNGEGTNQTGTSGVVKHQPCSIKYYLLAALTEASDERSSSSYSEGHDFYIVIFTVEEHLFLKKPFSNSQDDEPETGWC</sequence>
<name>A0A8X6LIV4_TRICU</name>
<comment type="caution">
    <text evidence="1">The sequence shown here is derived from an EMBL/GenBank/DDBJ whole genome shotgun (WGS) entry which is preliminary data.</text>
</comment>
<accession>A0A8X6LIV4</accession>
<evidence type="ECO:0000313" key="1">
    <source>
        <dbReference type="EMBL" id="GFR09997.1"/>
    </source>
</evidence>
<organism evidence="1 2">
    <name type="scientific">Trichonephila clavata</name>
    <name type="common">Joro spider</name>
    <name type="synonym">Nephila clavata</name>
    <dbReference type="NCBI Taxonomy" id="2740835"/>
    <lineage>
        <taxon>Eukaryota</taxon>
        <taxon>Metazoa</taxon>
        <taxon>Ecdysozoa</taxon>
        <taxon>Arthropoda</taxon>
        <taxon>Chelicerata</taxon>
        <taxon>Arachnida</taxon>
        <taxon>Araneae</taxon>
        <taxon>Araneomorphae</taxon>
        <taxon>Entelegynae</taxon>
        <taxon>Araneoidea</taxon>
        <taxon>Nephilidae</taxon>
        <taxon>Trichonephila</taxon>
    </lineage>
</organism>
<reference evidence="1" key="1">
    <citation type="submission" date="2020-07" db="EMBL/GenBank/DDBJ databases">
        <title>Multicomponent nature underlies the extraordinary mechanical properties of spider dragline silk.</title>
        <authorList>
            <person name="Kono N."/>
            <person name="Nakamura H."/>
            <person name="Mori M."/>
            <person name="Yoshida Y."/>
            <person name="Ohtoshi R."/>
            <person name="Malay A.D."/>
            <person name="Moran D.A.P."/>
            <person name="Tomita M."/>
            <person name="Numata K."/>
            <person name="Arakawa K."/>
        </authorList>
    </citation>
    <scope>NUCLEOTIDE SEQUENCE</scope>
</reference>
<dbReference type="EMBL" id="BMAO01036355">
    <property type="protein sequence ID" value="GFR09997.1"/>
    <property type="molecule type" value="Genomic_DNA"/>
</dbReference>
<dbReference type="AlphaFoldDB" id="A0A8X6LIV4"/>
<protein>
    <submittedName>
        <fullName evidence="1">Uncharacterized protein</fullName>
    </submittedName>
</protein>